<reference evidence="1 2" key="1">
    <citation type="submission" date="2016-11" db="EMBL/GenBank/DDBJ databases">
        <authorList>
            <person name="Varghese N."/>
            <person name="Submissions S."/>
        </authorList>
    </citation>
    <scope>NUCLEOTIDE SEQUENCE [LARGE SCALE GENOMIC DNA]</scope>
    <source>
        <strain evidence="1 2">DSM 29341</strain>
    </source>
</reference>
<dbReference type="RefSeq" id="WP_149776588.1">
    <property type="nucleotide sequence ID" value="NZ_FQVK01000019.1"/>
</dbReference>
<dbReference type="AlphaFoldDB" id="A0A1M4ZDN5"/>
<sequence>MTCSSSRIDPAARRLLSSIAGTRDARVSAMALAHMRGAGKTLMDAGLIVQRGSLMSVVADDDLDDTPTSVIAHPITGHHGHLGNAVWHDERASARRQVYALDMAAAARRVVARLDCSLGKDPVPYLDGVVLDFGAARLPNRTARVGIWVVRGLSVPGAFDQFRQLAARRPSEGLRLIISLDPAKRTCRSTLKGHEIVPLEDVVDHEDGIAANPGILSARLLTGPSDQGPVWVSGDGAILIVHGERFEFKGTKQKAAVLMMAEAFIAGEHRLSTDAVLEAAACGRTVRRLSELFKGHPAWKRVIFESGASCWIEG</sequence>
<organism evidence="1 2">
    <name type="scientific">Ruegeria intermedia</name>
    <dbReference type="NCBI Taxonomy" id="996115"/>
    <lineage>
        <taxon>Bacteria</taxon>
        <taxon>Pseudomonadati</taxon>
        <taxon>Pseudomonadota</taxon>
        <taxon>Alphaproteobacteria</taxon>
        <taxon>Rhodobacterales</taxon>
        <taxon>Roseobacteraceae</taxon>
        <taxon>Ruegeria</taxon>
    </lineage>
</organism>
<accession>A0A1M4ZDN5</accession>
<dbReference type="EMBL" id="FQVK01000019">
    <property type="protein sequence ID" value="SHF16169.1"/>
    <property type="molecule type" value="Genomic_DNA"/>
</dbReference>
<gene>
    <name evidence="1" type="ORF">SAMN05444279_11957</name>
</gene>
<dbReference type="OrthoDB" id="7374570at2"/>
<evidence type="ECO:0000313" key="1">
    <source>
        <dbReference type="EMBL" id="SHF16169.1"/>
    </source>
</evidence>
<keyword evidence="2" id="KW-1185">Reference proteome</keyword>
<evidence type="ECO:0000313" key="2">
    <source>
        <dbReference type="Proteomes" id="UP000325134"/>
    </source>
</evidence>
<proteinExistence type="predicted"/>
<name>A0A1M4ZDN5_9RHOB</name>
<protein>
    <submittedName>
        <fullName evidence="1">Uncharacterized protein</fullName>
    </submittedName>
</protein>
<dbReference type="Proteomes" id="UP000325134">
    <property type="component" value="Unassembled WGS sequence"/>
</dbReference>